<dbReference type="OrthoDB" id="430125at2759"/>
<accession>A0A7J6M5Q7</accession>
<feature type="compositionally biased region" description="Low complexity" evidence="1">
    <location>
        <begin position="92"/>
        <end position="105"/>
    </location>
</feature>
<proteinExistence type="predicted"/>
<evidence type="ECO:0000313" key="3">
    <source>
        <dbReference type="Proteomes" id="UP000591131"/>
    </source>
</evidence>
<dbReference type="AlphaFoldDB" id="A0A7J6M5Q7"/>
<protein>
    <submittedName>
        <fullName evidence="2">Uncharacterized protein</fullName>
    </submittedName>
</protein>
<dbReference type="EMBL" id="JAAPAO010000223">
    <property type="protein sequence ID" value="KAF4666913.1"/>
    <property type="molecule type" value="Genomic_DNA"/>
</dbReference>
<comment type="caution">
    <text evidence="2">The sequence shown here is derived from an EMBL/GenBank/DDBJ whole genome shotgun (WGS) entry which is preliminary data.</text>
</comment>
<sequence length="139" mass="15514">MVSLRYCVIATVEMSMPNIQCTTGHQTCAVSGGYNEVVNAIKNAREYMIKENLSTHQSFNVIARSVEGPPGMEEALQEVTTPTYSAMPEQPRGVGNRGRSSSSDGIVQVMPDIPERRRVFSFDGSDEQKGFYEEWHSQY</sequence>
<dbReference type="Proteomes" id="UP000591131">
    <property type="component" value="Unassembled WGS sequence"/>
</dbReference>
<organism evidence="2 3">
    <name type="scientific">Perkinsus chesapeaki</name>
    <name type="common">Clam parasite</name>
    <name type="synonym">Perkinsus andrewsi</name>
    <dbReference type="NCBI Taxonomy" id="330153"/>
    <lineage>
        <taxon>Eukaryota</taxon>
        <taxon>Sar</taxon>
        <taxon>Alveolata</taxon>
        <taxon>Perkinsozoa</taxon>
        <taxon>Perkinsea</taxon>
        <taxon>Perkinsida</taxon>
        <taxon>Perkinsidae</taxon>
        <taxon>Perkinsus</taxon>
    </lineage>
</organism>
<gene>
    <name evidence="2" type="ORF">FOL47_003848</name>
</gene>
<name>A0A7J6M5Q7_PERCH</name>
<reference evidence="2 3" key="1">
    <citation type="submission" date="2020-04" db="EMBL/GenBank/DDBJ databases">
        <title>Perkinsus chesapeaki whole genome sequence.</title>
        <authorList>
            <person name="Bogema D.R."/>
        </authorList>
    </citation>
    <scope>NUCLEOTIDE SEQUENCE [LARGE SCALE GENOMIC DNA]</scope>
    <source>
        <strain evidence="2">ATCC PRA-425</strain>
    </source>
</reference>
<evidence type="ECO:0000313" key="2">
    <source>
        <dbReference type="EMBL" id="KAF4666913.1"/>
    </source>
</evidence>
<evidence type="ECO:0000256" key="1">
    <source>
        <dbReference type="SAM" id="MobiDB-lite"/>
    </source>
</evidence>
<feature type="region of interest" description="Disordered" evidence="1">
    <location>
        <begin position="85"/>
        <end position="110"/>
    </location>
</feature>
<keyword evidence="3" id="KW-1185">Reference proteome</keyword>